<dbReference type="EMBL" id="PRLP01000122">
    <property type="protein sequence ID" value="PPC74977.1"/>
    <property type="molecule type" value="Genomic_DNA"/>
</dbReference>
<evidence type="ECO:0000256" key="4">
    <source>
        <dbReference type="ARBA" id="ARBA00022475"/>
    </source>
</evidence>
<name>A0A2S5KJH8_9PROT</name>
<evidence type="ECO:0000256" key="1">
    <source>
        <dbReference type="ARBA" id="ARBA00004651"/>
    </source>
</evidence>
<feature type="transmembrane region" description="Helical" evidence="8">
    <location>
        <begin position="25"/>
        <end position="46"/>
    </location>
</feature>
<dbReference type="InterPro" id="IPR004776">
    <property type="entry name" value="Mem_transp_PIN-like"/>
</dbReference>
<keyword evidence="4" id="KW-1003">Cell membrane</keyword>
<evidence type="ECO:0000256" key="7">
    <source>
        <dbReference type="ARBA" id="ARBA00023136"/>
    </source>
</evidence>
<comment type="similarity">
    <text evidence="2">Belongs to the auxin efflux carrier (TC 2.A.69) family.</text>
</comment>
<gene>
    <name evidence="9" type="ORF">C4K68_23390</name>
</gene>
<dbReference type="OrthoDB" id="9786439at2"/>
<dbReference type="GO" id="GO:0005886">
    <property type="term" value="C:plasma membrane"/>
    <property type="evidence" value="ECO:0007669"/>
    <property type="project" value="UniProtKB-SubCell"/>
</dbReference>
<proteinExistence type="inferred from homology"/>
<comment type="subcellular location">
    <subcellularLocation>
        <location evidence="1">Cell membrane</location>
        <topology evidence="1">Multi-pass membrane protein</topology>
    </subcellularLocation>
</comment>
<evidence type="ECO:0000256" key="3">
    <source>
        <dbReference type="ARBA" id="ARBA00022448"/>
    </source>
</evidence>
<keyword evidence="6 8" id="KW-1133">Transmembrane helix</keyword>
<organism evidence="9 10">
    <name type="scientific">Proteobacteria bacterium 228</name>
    <dbReference type="NCBI Taxonomy" id="2083153"/>
    <lineage>
        <taxon>Bacteria</taxon>
        <taxon>Pseudomonadati</taxon>
        <taxon>Pseudomonadota</taxon>
    </lineage>
</organism>
<evidence type="ECO:0000256" key="6">
    <source>
        <dbReference type="ARBA" id="ARBA00022989"/>
    </source>
</evidence>
<sequence length="303" mass="32220">MVAPIFILVFIGALLKRTRVVDESFINTASRLVFMLCLPILVFFSISQTDIKAVFNPATLAFSGISVTLTFLALTGWSRWKNYPPEDHGAFVQGGFRSNYGIIGLAMSHNLFGQSGLGQASVVLALVIPLFNILSIVALSSSQNGAQQWRHTALHILKNPLIIATLLALPCSAMGWSPPEVISQTGHALGSMTLPLALLTIGASLNLKDLRSSSHLTLHASAAKLIWMPLVFTPLAWAAGFDGEAVAILFIMLGCPTAAASFVMAKSMGANAKMAASIILVTTLGSVISLSSGIYLLRLWGLI</sequence>
<keyword evidence="3" id="KW-0813">Transport</keyword>
<accession>A0A2S5KJH8</accession>
<evidence type="ECO:0000313" key="10">
    <source>
        <dbReference type="Proteomes" id="UP000238196"/>
    </source>
</evidence>
<reference evidence="9 10" key="1">
    <citation type="submission" date="2018-02" db="EMBL/GenBank/DDBJ databases">
        <title>novel marine gammaproteobacteria from coastal saline agro ecosystem.</title>
        <authorList>
            <person name="Krishnan R."/>
            <person name="Ramesh Kumar N."/>
        </authorList>
    </citation>
    <scope>NUCLEOTIDE SEQUENCE [LARGE SCALE GENOMIC DNA]</scope>
    <source>
        <strain evidence="9 10">228</strain>
    </source>
</reference>
<evidence type="ECO:0000256" key="2">
    <source>
        <dbReference type="ARBA" id="ARBA00010145"/>
    </source>
</evidence>
<evidence type="ECO:0000313" key="9">
    <source>
        <dbReference type="EMBL" id="PPC74977.1"/>
    </source>
</evidence>
<feature type="transmembrane region" description="Helical" evidence="8">
    <location>
        <begin position="277"/>
        <end position="297"/>
    </location>
</feature>
<dbReference type="PANTHER" id="PTHR36838:SF4">
    <property type="entry name" value="AUXIN EFFLUX CARRIER FAMILY PROTEIN"/>
    <property type="match status" value="1"/>
</dbReference>
<protein>
    <submittedName>
        <fullName evidence="9">AEC family transporter</fullName>
    </submittedName>
</protein>
<dbReference type="GO" id="GO:0055085">
    <property type="term" value="P:transmembrane transport"/>
    <property type="evidence" value="ECO:0007669"/>
    <property type="project" value="InterPro"/>
</dbReference>
<dbReference type="Pfam" id="PF03547">
    <property type="entry name" value="Mem_trans"/>
    <property type="match status" value="1"/>
</dbReference>
<dbReference type="Gene3D" id="1.20.1530.20">
    <property type="match status" value="1"/>
</dbReference>
<keyword evidence="7 8" id="KW-0472">Membrane</keyword>
<evidence type="ECO:0000256" key="5">
    <source>
        <dbReference type="ARBA" id="ARBA00022692"/>
    </source>
</evidence>
<feature type="transmembrane region" description="Helical" evidence="8">
    <location>
        <begin position="245"/>
        <end position="265"/>
    </location>
</feature>
<feature type="transmembrane region" description="Helical" evidence="8">
    <location>
        <begin position="219"/>
        <end position="239"/>
    </location>
</feature>
<dbReference type="AlphaFoldDB" id="A0A2S5KJH8"/>
<dbReference type="Proteomes" id="UP000238196">
    <property type="component" value="Unassembled WGS sequence"/>
</dbReference>
<comment type="caution">
    <text evidence="9">The sequence shown here is derived from an EMBL/GenBank/DDBJ whole genome shotgun (WGS) entry which is preliminary data.</text>
</comment>
<feature type="transmembrane region" description="Helical" evidence="8">
    <location>
        <begin position="117"/>
        <end position="139"/>
    </location>
</feature>
<evidence type="ECO:0000256" key="8">
    <source>
        <dbReference type="SAM" id="Phobius"/>
    </source>
</evidence>
<dbReference type="PANTHER" id="PTHR36838">
    <property type="entry name" value="AUXIN EFFLUX CARRIER FAMILY PROTEIN"/>
    <property type="match status" value="1"/>
</dbReference>
<feature type="transmembrane region" description="Helical" evidence="8">
    <location>
        <begin position="188"/>
        <end position="207"/>
    </location>
</feature>
<feature type="transmembrane region" description="Helical" evidence="8">
    <location>
        <begin position="160"/>
        <end position="176"/>
    </location>
</feature>
<keyword evidence="5 8" id="KW-0812">Transmembrane</keyword>
<feature type="transmembrane region" description="Helical" evidence="8">
    <location>
        <begin position="58"/>
        <end position="77"/>
    </location>
</feature>
<dbReference type="InterPro" id="IPR038770">
    <property type="entry name" value="Na+/solute_symporter_sf"/>
</dbReference>